<feature type="transmembrane region" description="Helical" evidence="1">
    <location>
        <begin position="267"/>
        <end position="286"/>
    </location>
</feature>
<feature type="transmembrane region" description="Helical" evidence="1">
    <location>
        <begin position="292"/>
        <end position="313"/>
    </location>
</feature>
<reference evidence="3 4" key="1">
    <citation type="submission" date="2018-02" db="EMBL/GenBank/DDBJ databases">
        <authorList>
            <person name="Cohen D.B."/>
            <person name="Kent A.D."/>
        </authorList>
    </citation>
    <scope>NUCLEOTIDE SEQUENCE [LARGE SCALE GENOMIC DNA]</scope>
    <source>
        <strain evidence="3">CIP109753</strain>
    </source>
</reference>
<evidence type="ECO:0000256" key="1">
    <source>
        <dbReference type="SAM" id="Phobius"/>
    </source>
</evidence>
<feature type="transmembrane region" description="Helical" evidence="1">
    <location>
        <begin position="215"/>
        <end position="233"/>
    </location>
</feature>
<dbReference type="RefSeq" id="WP_105195659.1">
    <property type="nucleotide sequence ID" value="NZ_OLKH01000071.1"/>
</dbReference>
<accession>A0A2N9P8X3</accession>
<dbReference type="InterPro" id="IPR018677">
    <property type="entry name" value="DUF2157"/>
</dbReference>
<organism evidence="3 4">
    <name type="scientific">Flavobacterium columnare</name>
    <dbReference type="NCBI Taxonomy" id="996"/>
    <lineage>
        <taxon>Bacteria</taxon>
        <taxon>Pseudomonadati</taxon>
        <taxon>Bacteroidota</taxon>
        <taxon>Flavobacteriia</taxon>
        <taxon>Flavobacteriales</taxon>
        <taxon>Flavobacteriaceae</taxon>
        <taxon>Flavobacterium</taxon>
    </lineage>
</organism>
<sequence length="327" mass="38234">MTTIFDLLFTKKFIKEAQYKAIKEYSKLGVFSIRNELLFLIYLSILFFTSGIGIIIYKNIDTIGHILLLLLLGIITTISCYFSYTKSKGFSKEEVFYENPLYDYLVLFTTILICTLISYFQYNFHIKENDYSITTLICGIISLGIAYYFDNKKALIISITALGSFVGLTLKIQNILEYNFLNDKHLLLSGLVFGTLLIIWQYYSEKNKLKLHFSLVILTFALHLLFLTCLIGIVQEKNWILYSLILGLVTYYFYIKSLQYITISGYIFTLFYSYIGLNIIFFKVIYEYDLHIITEFLTSVIPFYVVGSIIFFIKQIRDFKKKIYASQ</sequence>
<feature type="transmembrane region" description="Helical" evidence="1">
    <location>
        <begin position="131"/>
        <end position="149"/>
    </location>
</feature>
<feature type="transmembrane region" description="Helical" evidence="1">
    <location>
        <begin position="104"/>
        <end position="125"/>
    </location>
</feature>
<dbReference type="EMBL" id="OLKH01000071">
    <property type="protein sequence ID" value="SPE76791.1"/>
    <property type="molecule type" value="Genomic_DNA"/>
</dbReference>
<feature type="transmembrane region" description="Helical" evidence="1">
    <location>
        <begin position="154"/>
        <end position="173"/>
    </location>
</feature>
<keyword evidence="1" id="KW-0812">Transmembrane</keyword>
<feature type="domain" description="DUF2157" evidence="2">
    <location>
        <begin position="10"/>
        <end position="152"/>
    </location>
</feature>
<keyword evidence="1" id="KW-1133">Transmembrane helix</keyword>
<name>A0A2N9P8X3_9FLAO</name>
<evidence type="ECO:0000313" key="3">
    <source>
        <dbReference type="EMBL" id="SPE76791.1"/>
    </source>
</evidence>
<dbReference type="AlphaFoldDB" id="A0A2N9P8X3"/>
<gene>
    <name evidence="3" type="ORF">FLACOL_00780</name>
</gene>
<evidence type="ECO:0000313" key="4">
    <source>
        <dbReference type="Proteomes" id="UP000238180"/>
    </source>
</evidence>
<feature type="transmembrane region" description="Helical" evidence="1">
    <location>
        <begin position="185"/>
        <end position="203"/>
    </location>
</feature>
<feature type="transmembrane region" description="Helical" evidence="1">
    <location>
        <begin position="63"/>
        <end position="84"/>
    </location>
</feature>
<proteinExistence type="predicted"/>
<feature type="transmembrane region" description="Helical" evidence="1">
    <location>
        <begin position="37"/>
        <end position="57"/>
    </location>
</feature>
<dbReference type="Proteomes" id="UP000238180">
    <property type="component" value="Unassembled WGS sequence"/>
</dbReference>
<feature type="transmembrane region" description="Helical" evidence="1">
    <location>
        <begin position="239"/>
        <end position="255"/>
    </location>
</feature>
<protein>
    <recommendedName>
        <fullName evidence="2">DUF2157 domain-containing protein</fullName>
    </recommendedName>
</protein>
<evidence type="ECO:0000259" key="2">
    <source>
        <dbReference type="Pfam" id="PF09925"/>
    </source>
</evidence>
<keyword evidence="1" id="KW-0472">Membrane</keyword>
<dbReference type="Pfam" id="PF09925">
    <property type="entry name" value="DUF2157"/>
    <property type="match status" value="1"/>
</dbReference>